<accession>A0AA88W9D7</accession>
<dbReference type="Proteomes" id="UP001188597">
    <property type="component" value="Unassembled WGS sequence"/>
</dbReference>
<dbReference type="EMBL" id="JAVXUP010000707">
    <property type="protein sequence ID" value="KAK3022507.1"/>
    <property type="molecule type" value="Genomic_DNA"/>
</dbReference>
<evidence type="ECO:0000313" key="3">
    <source>
        <dbReference type="Proteomes" id="UP001188597"/>
    </source>
</evidence>
<organism evidence="2 3">
    <name type="scientific">Escallonia herrerae</name>
    <dbReference type="NCBI Taxonomy" id="1293975"/>
    <lineage>
        <taxon>Eukaryota</taxon>
        <taxon>Viridiplantae</taxon>
        <taxon>Streptophyta</taxon>
        <taxon>Embryophyta</taxon>
        <taxon>Tracheophyta</taxon>
        <taxon>Spermatophyta</taxon>
        <taxon>Magnoliopsida</taxon>
        <taxon>eudicotyledons</taxon>
        <taxon>Gunneridae</taxon>
        <taxon>Pentapetalae</taxon>
        <taxon>asterids</taxon>
        <taxon>campanulids</taxon>
        <taxon>Escalloniales</taxon>
        <taxon>Escalloniaceae</taxon>
        <taxon>Escallonia</taxon>
    </lineage>
</organism>
<dbReference type="AlphaFoldDB" id="A0AA88W9D7"/>
<reference evidence="2" key="1">
    <citation type="submission" date="2022-12" db="EMBL/GenBank/DDBJ databases">
        <title>Draft genome assemblies for two species of Escallonia (Escalloniales).</title>
        <authorList>
            <person name="Chanderbali A."/>
            <person name="Dervinis C."/>
            <person name="Anghel I."/>
            <person name="Soltis D."/>
            <person name="Soltis P."/>
            <person name="Zapata F."/>
        </authorList>
    </citation>
    <scope>NUCLEOTIDE SEQUENCE</scope>
    <source>
        <strain evidence="2">UCBG64.0493</strain>
        <tissue evidence="2">Leaf</tissue>
    </source>
</reference>
<evidence type="ECO:0000313" key="2">
    <source>
        <dbReference type="EMBL" id="KAK3022507.1"/>
    </source>
</evidence>
<sequence length="95" mass="10081">MEKNGKVVDGEKIGGKNKVVSGLGTPKVVLNGKIEEDDDDELKSLLSPPPRGGLLKKPGNPRRKHGLMAFTVVGLNSDVSDSDDEDSDACMCTVM</sequence>
<evidence type="ECO:0000256" key="1">
    <source>
        <dbReference type="SAM" id="MobiDB-lite"/>
    </source>
</evidence>
<feature type="region of interest" description="Disordered" evidence="1">
    <location>
        <begin position="31"/>
        <end position="63"/>
    </location>
</feature>
<keyword evidence="3" id="KW-1185">Reference proteome</keyword>
<gene>
    <name evidence="2" type="ORF">RJ639_046784</name>
</gene>
<proteinExistence type="predicted"/>
<protein>
    <submittedName>
        <fullName evidence="2">Uncharacterized protein</fullName>
    </submittedName>
</protein>
<comment type="caution">
    <text evidence="2">The sequence shown here is derived from an EMBL/GenBank/DDBJ whole genome shotgun (WGS) entry which is preliminary data.</text>
</comment>
<name>A0AA88W9D7_9ASTE</name>